<protein>
    <submittedName>
        <fullName evidence="2">Uncharacterized protein</fullName>
    </submittedName>
</protein>
<proteinExistence type="predicted"/>
<keyword evidence="3" id="KW-1185">Reference proteome</keyword>
<dbReference type="RefSeq" id="WP_131365561.1">
    <property type="nucleotide sequence ID" value="NZ_SJKB01000021.1"/>
</dbReference>
<feature type="transmembrane region" description="Helical" evidence="1">
    <location>
        <begin position="67"/>
        <end position="86"/>
    </location>
</feature>
<evidence type="ECO:0000313" key="3">
    <source>
        <dbReference type="Proteomes" id="UP000291144"/>
    </source>
</evidence>
<keyword evidence="1" id="KW-1133">Transmembrane helix</keyword>
<feature type="transmembrane region" description="Helical" evidence="1">
    <location>
        <begin position="26"/>
        <end position="47"/>
    </location>
</feature>
<name>A0A4R0K0L8_9ACTN</name>
<sequence>MTHNHPDVPRHHWLIRYYRAQLKFELRVLTALRIIPAPIAAAVFAWLRRTEVPKRGNTVNHSIRSKIVIPIVILLGITALILALVARWQDPPDQRTSTPNAEITALPGQEEPTAVRMDVWKRPTTTDPHAFAVAYARAIWTYDTGRHDLTDWQDAVSLFADPTGAAPQVAKSLLPSWSEWDQLELRKAHASASDVTAGTTPQLEKLQHVEYAPKGWHGFVIRGTQTTVLDTETTVFRRQATVGVVCTPVCKFWSASALVLP</sequence>
<dbReference type="AlphaFoldDB" id="A0A4R0K0L8"/>
<dbReference type="Proteomes" id="UP000291144">
    <property type="component" value="Unassembled WGS sequence"/>
</dbReference>
<comment type="caution">
    <text evidence="2">The sequence shown here is derived from an EMBL/GenBank/DDBJ whole genome shotgun (WGS) entry which is preliminary data.</text>
</comment>
<organism evidence="2 3">
    <name type="scientific">Kribbella pittospori</name>
    <dbReference type="NCBI Taxonomy" id="722689"/>
    <lineage>
        <taxon>Bacteria</taxon>
        <taxon>Bacillati</taxon>
        <taxon>Actinomycetota</taxon>
        <taxon>Actinomycetes</taxon>
        <taxon>Propionibacteriales</taxon>
        <taxon>Kribbellaceae</taxon>
        <taxon>Kribbella</taxon>
    </lineage>
</organism>
<gene>
    <name evidence="2" type="ORF">E0H73_40005</name>
</gene>
<dbReference type="EMBL" id="SJKB01000021">
    <property type="protein sequence ID" value="TCC52124.1"/>
    <property type="molecule type" value="Genomic_DNA"/>
</dbReference>
<reference evidence="2 3" key="1">
    <citation type="submission" date="2019-02" db="EMBL/GenBank/DDBJ databases">
        <title>Kribbella capetownensis sp. nov. and Kribbella speibonae sp. nov., isolated from soil.</title>
        <authorList>
            <person name="Curtis S.M."/>
            <person name="Norton I."/>
            <person name="Everest G.J."/>
            <person name="Meyers P.R."/>
        </authorList>
    </citation>
    <scope>NUCLEOTIDE SEQUENCE [LARGE SCALE GENOMIC DNA]</scope>
    <source>
        <strain evidence="2 3">NRRL B-24813</strain>
    </source>
</reference>
<evidence type="ECO:0000256" key="1">
    <source>
        <dbReference type="SAM" id="Phobius"/>
    </source>
</evidence>
<keyword evidence="1" id="KW-0812">Transmembrane</keyword>
<dbReference type="OrthoDB" id="3826406at2"/>
<keyword evidence="1" id="KW-0472">Membrane</keyword>
<evidence type="ECO:0000313" key="2">
    <source>
        <dbReference type="EMBL" id="TCC52124.1"/>
    </source>
</evidence>
<accession>A0A4R0K0L8</accession>